<keyword evidence="2" id="KW-0472">Membrane</keyword>
<dbReference type="AlphaFoldDB" id="A0A3P1T6T3"/>
<comment type="caution">
    <text evidence="3">The sequence shown here is derived from an EMBL/GenBank/DDBJ whole genome shotgun (WGS) entry which is preliminary data.</text>
</comment>
<feature type="transmembrane region" description="Helical" evidence="2">
    <location>
        <begin position="149"/>
        <end position="169"/>
    </location>
</feature>
<gene>
    <name evidence="3" type="ORF">EII34_07800</name>
</gene>
<evidence type="ECO:0000313" key="4">
    <source>
        <dbReference type="Proteomes" id="UP000280819"/>
    </source>
</evidence>
<reference evidence="3 4" key="1">
    <citation type="submission" date="2018-11" db="EMBL/GenBank/DDBJ databases">
        <title>Genomes From Bacteria Associated with the Canine Oral Cavity: a Test Case for Automated Genome-Based Taxonomic Assignment.</title>
        <authorList>
            <person name="Coil D.A."/>
            <person name="Jospin G."/>
            <person name="Darling A.E."/>
            <person name="Wallis C."/>
            <person name="Davis I.J."/>
            <person name="Harris S."/>
            <person name="Eisen J.A."/>
            <person name="Holcombe L.J."/>
            <person name="O'Flynn C."/>
        </authorList>
    </citation>
    <scope>NUCLEOTIDE SEQUENCE [LARGE SCALE GENOMIC DNA]</scope>
    <source>
        <strain evidence="3 4">OH887_COT-365</strain>
    </source>
</reference>
<accession>A0A3P1T6T3</accession>
<name>A0A3P1T6T3_9ACTN</name>
<evidence type="ECO:0000313" key="3">
    <source>
        <dbReference type="EMBL" id="RRD05227.1"/>
    </source>
</evidence>
<evidence type="ECO:0000256" key="1">
    <source>
        <dbReference type="SAM" id="MobiDB-lite"/>
    </source>
</evidence>
<protein>
    <submittedName>
        <fullName evidence="3">DUF4244 domain-containing protein</fullName>
    </submittedName>
</protein>
<dbReference type="OrthoDB" id="3734554at2"/>
<feature type="compositionally biased region" description="Pro residues" evidence="1">
    <location>
        <begin position="42"/>
        <end position="52"/>
    </location>
</feature>
<proteinExistence type="predicted"/>
<dbReference type="EMBL" id="RQZG01000007">
    <property type="protein sequence ID" value="RRD05227.1"/>
    <property type="molecule type" value="Genomic_DNA"/>
</dbReference>
<keyword evidence="2" id="KW-0812">Transmembrane</keyword>
<evidence type="ECO:0000256" key="2">
    <source>
        <dbReference type="SAM" id="Phobius"/>
    </source>
</evidence>
<sequence>MAATTSSGSQAGHATCSPGDSGRRRSATTSSPEVTQSQSTPPTLPSCGPVPPRAACRPWPADTRSPAHDGGPAVRPGCCHQGLRCCHLEEGMWENVLAQLLCPWWEYHRSRADRDEFKGEAMSALIPVRRSTRSSRPARRHAERGLTTVEYAIGLLGAAAAALLLLRIFNDNSIFDAMMKWVTDIFVQAAAHD</sequence>
<dbReference type="Pfam" id="PF14029">
    <property type="entry name" value="DUF4244"/>
    <property type="match status" value="1"/>
</dbReference>
<organism evidence="3 4">
    <name type="scientific">Arachnia propionica</name>
    <dbReference type="NCBI Taxonomy" id="1750"/>
    <lineage>
        <taxon>Bacteria</taxon>
        <taxon>Bacillati</taxon>
        <taxon>Actinomycetota</taxon>
        <taxon>Actinomycetes</taxon>
        <taxon>Propionibacteriales</taxon>
        <taxon>Propionibacteriaceae</taxon>
        <taxon>Arachnia</taxon>
    </lineage>
</organism>
<dbReference type="Proteomes" id="UP000280819">
    <property type="component" value="Unassembled WGS sequence"/>
</dbReference>
<dbReference type="InterPro" id="IPR025338">
    <property type="entry name" value="DUF4244"/>
</dbReference>
<keyword evidence="2" id="KW-1133">Transmembrane helix</keyword>
<feature type="compositionally biased region" description="Polar residues" evidence="1">
    <location>
        <begin position="1"/>
        <end position="12"/>
    </location>
</feature>
<feature type="compositionally biased region" description="Polar residues" evidence="1">
    <location>
        <begin position="27"/>
        <end position="41"/>
    </location>
</feature>
<feature type="region of interest" description="Disordered" evidence="1">
    <location>
        <begin position="1"/>
        <end position="73"/>
    </location>
</feature>